<protein>
    <submittedName>
        <fullName evidence="7">Cytochrome c553</fullName>
    </submittedName>
</protein>
<keyword evidence="2 4" id="KW-0479">Metal-binding</keyword>
<evidence type="ECO:0000313" key="7">
    <source>
        <dbReference type="EMBL" id="RBP19560.1"/>
    </source>
</evidence>
<keyword evidence="5" id="KW-0732">Signal</keyword>
<evidence type="ECO:0000256" key="1">
    <source>
        <dbReference type="ARBA" id="ARBA00022617"/>
    </source>
</evidence>
<dbReference type="OrthoDB" id="9811281at2"/>
<feature type="chain" id="PRO_5016966625" evidence="5">
    <location>
        <begin position="26"/>
        <end position="151"/>
    </location>
</feature>
<evidence type="ECO:0000256" key="3">
    <source>
        <dbReference type="ARBA" id="ARBA00023004"/>
    </source>
</evidence>
<evidence type="ECO:0000256" key="5">
    <source>
        <dbReference type="SAM" id="SignalP"/>
    </source>
</evidence>
<feature type="signal peptide" evidence="5">
    <location>
        <begin position="1"/>
        <end position="25"/>
    </location>
</feature>
<proteinExistence type="predicted"/>
<dbReference type="GO" id="GO:0020037">
    <property type="term" value="F:heme binding"/>
    <property type="evidence" value="ECO:0007669"/>
    <property type="project" value="InterPro"/>
</dbReference>
<dbReference type="EMBL" id="QNRO01000043">
    <property type="protein sequence ID" value="RBP19560.1"/>
    <property type="molecule type" value="Genomic_DNA"/>
</dbReference>
<feature type="domain" description="Cytochrome c" evidence="6">
    <location>
        <begin position="25"/>
        <end position="101"/>
    </location>
</feature>
<reference evidence="7 8" key="1">
    <citation type="submission" date="2018-06" db="EMBL/GenBank/DDBJ databases">
        <title>Freshwater and sediment microbial communities from various areas in North America, analyzing microbe dynamics in response to fracking.</title>
        <authorList>
            <person name="Lamendella R."/>
        </authorList>
    </citation>
    <scope>NUCLEOTIDE SEQUENCE [LARGE SCALE GENOMIC DNA]</scope>
    <source>
        <strain evidence="7 8">114J</strain>
    </source>
</reference>
<dbReference type="Proteomes" id="UP000252995">
    <property type="component" value="Unassembled WGS sequence"/>
</dbReference>
<dbReference type="PROSITE" id="PS51007">
    <property type="entry name" value="CYTC"/>
    <property type="match status" value="1"/>
</dbReference>
<dbReference type="AlphaFoldDB" id="A0A366FZZ1"/>
<comment type="caution">
    <text evidence="7">The sequence shown here is derived from an EMBL/GenBank/DDBJ whole genome shotgun (WGS) entry which is preliminary data.</text>
</comment>
<evidence type="ECO:0000313" key="8">
    <source>
        <dbReference type="Proteomes" id="UP000252995"/>
    </source>
</evidence>
<dbReference type="RefSeq" id="WP_113864297.1">
    <property type="nucleotide sequence ID" value="NZ_QNRO01000043.1"/>
</dbReference>
<dbReference type="Gene3D" id="1.10.760.10">
    <property type="entry name" value="Cytochrome c-like domain"/>
    <property type="match status" value="1"/>
</dbReference>
<keyword evidence="1 4" id="KW-0349">Heme</keyword>
<dbReference type="InterPro" id="IPR036909">
    <property type="entry name" value="Cyt_c-like_dom_sf"/>
</dbReference>
<keyword evidence="3 4" id="KW-0408">Iron</keyword>
<dbReference type="InterPro" id="IPR009056">
    <property type="entry name" value="Cyt_c-like_dom"/>
</dbReference>
<evidence type="ECO:0000259" key="6">
    <source>
        <dbReference type="PROSITE" id="PS51007"/>
    </source>
</evidence>
<accession>A0A366FZZ1</accession>
<dbReference type="GO" id="GO:0046872">
    <property type="term" value="F:metal ion binding"/>
    <property type="evidence" value="ECO:0007669"/>
    <property type="project" value="UniProtKB-KW"/>
</dbReference>
<name>A0A366FZZ1_9GAMM</name>
<evidence type="ECO:0000256" key="2">
    <source>
        <dbReference type="ARBA" id="ARBA00022723"/>
    </source>
</evidence>
<sequence length="151" mass="16727">MIRKRTGNLLLTTLLAAQLLVPATAAERSAQSNYMLRCSGCHGMDGMGVEAAGIPPFPGFVEVFFNDEQSRLYLMHVPGVVGAGLNDAEIAEVMNYVVERWGQPGVAVEHFTKEEVDQLRQREVRDVVALRREITERLAGEGVVLPEYTWP</sequence>
<dbReference type="SUPFAM" id="SSF46626">
    <property type="entry name" value="Cytochrome c"/>
    <property type="match status" value="1"/>
</dbReference>
<dbReference type="GO" id="GO:0009055">
    <property type="term" value="F:electron transfer activity"/>
    <property type="evidence" value="ECO:0007669"/>
    <property type="project" value="InterPro"/>
</dbReference>
<gene>
    <name evidence="7" type="ORF">DET50_1435</name>
</gene>
<organism evidence="7 8">
    <name type="scientific">Marinobacter pelagius</name>
    <dbReference type="NCBI Taxonomy" id="379482"/>
    <lineage>
        <taxon>Bacteria</taxon>
        <taxon>Pseudomonadati</taxon>
        <taxon>Pseudomonadota</taxon>
        <taxon>Gammaproteobacteria</taxon>
        <taxon>Pseudomonadales</taxon>
        <taxon>Marinobacteraceae</taxon>
        <taxon>Marinobacter</taxon>
    </lineage>
</organism>
<evidence type="ECO:0000256" key="4">
    <source>
        <dbReference type="PROSITE-ProRule" id="PRU00433"/>
    </source>
</evidence>